<evidence type="ECO:0000313" key="2">
    <source>
        <dbReference type="EMBL" id="QEC49311.1"/>
    </source>
</evidence>
<accession>A0A5B8U8Q6</accession>
<gene>
    <name evidence="2" type="ORF">FSW04_18155</name>
</gene>
<feature type="transmembrane region" description="Helical" evidence="1">
    <location>
        <begin position="73"/>
        <end position="91"/>
    </location>
</feature>
<dbReference type="InterPro" id="IPR016566">
    <property type="entry name" value="UCP010219"/>
</dbReference>
<protein>
    <submittedName>
        <fullName evidence="2">DUF3159 domain-containing protein</fullName>
    </submittedName>
</protein>
<dbReference type="RefSeq" id="WP_146921674.1">
    <property type="nucleotide sequence ID" value="NZ_CP042430.1"/>
</dbReference>
<proteinExistence type="predicted"/>
<dbReference type="PIRSF" id="PIRSF010219">
    <property type="entry name" value="UCP010219"/>
    <property type="match status" value="1"/>
</dbReference>
<keyword evidence="1" id="KW-1133">Transmembrane helix</keyword>
<organism evidence="2 3">
    <name type="scientific">Baekduia soli</name>
    <dbReference type="NCBI Taxonomy" id="496014"/>
    <lineage>
        <taxon>Bacteria</taxon>
        <taxon>Bacillati</taxon>
        <taxon>Actinomycetota</taxon>
        <taxon>Thermoleophilia</taxon>
        <taxon>Solirubrobacterales</taxon>
        <taxon>Baekduiaceae</taxon>
        <taxon>Baekduia</taxon>
    </lineage>
</organism>
<keyword evidence="1" id="KW-0812">Transmembrane</keyword>
<name>A0A5B8U8Q6_9ACTN</name>
<dbReference type="Proteomes" id="UP000321805">
    <property type="component" value="Chromosome"/>
</dbReference>
<reference evidence="2 3" key="1">
    <citation type="journal article" date="2018" name="J. Microbiol.">
        <title>Baekduia soli gen. nov., sp. nov., a novel bacterium isolated from the soil of Baekdu Mountain and proposal of a novel family name, Baekduiaceae fam. nov.</title>
        <authorList>
            <person name="An D.S."/>
            <person name="Siddiqi M.Z."/>
            <person name="Kim K.H."/>
            <person name="Yu H.S."/>
            <person name="Im W.T."/>
        </authorList>
    </citation>
    <scope>NUCLEOTIDE SEQUENCE [LARGE SCALE GENOMIC DNA]</scope>
    <source>
        <strain evidence="2 3">BR7-21</strain>
    </source>
</reference>
<dbReference type="Pfam" id="PF11361">
    <property type="entry name" value="DUF3159"/>
    <property type="match status" value="1"/>
</dbReference>
<evidence type="ECO:0000256" key="1">
    <source>
        <dbReference type="SAM" id="Phobius"/>
    </source>
</evidence>
<keyword evidence="3" id="KW-1185">Reference proteome</keyword>
<dbReference type="EMBL" id="CP042430">
    <property type="protein sequence ID" value="QEC49311.1"/>
    <property type="molecule type" value="Genomic_DNA"/>
</dbReference>
<dbReference type="OrthoDB" id="5244221at2"/>
<feature type="transmembrane region" description="Helical" evidence="1">
    <location>
        <begin position="170"/>
        <end position="195"/>
    </location>
</feature>
<dbReference type="KEGG" id="bsol:FSW04_18155"/>
<feature type="transmembrane region" description="Helical" evidence="1">
    <location>
        <begin position="48"/>
        <end position="66"/>
    </location>
</feature>
<evidence type="ECO:0000313" key="3">
    <source>
        <dbReference type="Proteomes" id="UP000321805"/>
    </source>
</evidence>
<feature type="transmembrane region" description="Helical" evidence="1">
    <location>
        <begin position="97"/>
        <end position="118"/>
    </location>
</feature>
<keyword evidence="1" id="KW-0472">Membrane</keyword>
<sequence>MEPEPAPRRAAPTDLALAVGGPLGVAESSLPGVAYVAGYAATGSDTTVAAVIAVALALVLSVVRLVKRESPRHALSGLVGVAIAAFVAARSGRAENFFLPGLLANAGYAALLLGSIAVRRPLVGVVVAQLDGEGRGWREDPPRARAFTRATWMWAALFGVRLLVQLPLYLAGAVVLLGVAKTAMGLPLFALGLWLTWRLVRRVPATAPAVAES</sequence>
<dbReference type="AlphaFoldDB" id="A0A5B8U8Q6"/>